<comment type="caution">
    <text evidence="2">The sequence shown here is derived from an EMBL/GenBank/DDBJ whole genome shotgun (WGS) entry which is preliminary data.</text>
</comment>
<keyword evidence="1" id="KW-0472">Membrane</keyword>
<reference evidence="2 3" key="1">
    <citation type="submission" date="2013-01" db="EMBL/GenBank/DDBJ databases">
        <authorList>
            <person name="Harkins D.M."/>
            <person name="Durkin A.S."/>
            <person name="Brinkac L.M."/>
            <person name="Haft D.H."/>
            <person name="Selengut J.D."/>
            <person name="Sanka R."/>
            <person name="DePew J."/>
            <person name="Purushe J."/>
            <person name="Galloway R.L."/>
            <person name="Vinetz J.M."/>
            <person name="Sutton G.G."/>
            <person name="Nierman W.C."/>
            <person name="Fouts D.E."/>
        </authorList>
    </citation>
    <scope>NUCLEOTIDE SEQUENCE [LARGE SCALE GENOMIC DNA]</scope>
    <source>
        <strain evidence="2 3">79601</strain>
    </source>
</reference>
<name>M6CUX5_9LEPT</name>
<proteinExistence type="predicted"/>
<keyword evidence="1" id="KW-1133">Transmembrane helix</keyword>
<evidence type="ECO:0000256" key="1">
    <source>
        <dbReference type="SAM" id="Phobius"/>
    </source>
</evidence>
<keyword evidence="1" id="KW-0812">Transmembrane</keyword>
<dbReference type="Proteomes" id="UP000011988">
    <property type="component" value="Unassembled WGS sequence"/>
</dbReference>
<accession>M6CUX5</accession>
<feature type="transmembrane region" description="Helical" evidence="1">
    <location>
        <begin position="25"/>
        <end position="47"/>
    </location>
</feature>
<dbReference type="PATRIC" id="fig|1218565.3.peg.2017"/>
<gene>
    <name evidence="2" type="ORF">LEP1GSC194_3670</name>
</gene>
<evidence type="ECO:0000313" key="3">
    <source>
        <dbReference type="Proteomes" id="UP000011988"/>
    </source>
</evidence>
<dbReference type="AlphaFoldDB" id="M6CUX5"/>
<evidence type="ECO:0000313" key="2">
    <source>
        <dbReference type="EMBL" id="EMJ95499.1"/>
    </source>
</evidence>
<feature type="transmembrane region" description="Helical" evidence="1">
    <location>
        <begin position="59"/>
        <end position="77"/>
    </location>
</feature>
<dbReference type="EMBL" id="ANIK01000035">
    <property type="protein sequence ID" value="EMJ95499.1"/>
    <property type="molecule type" value="Genomic_DNA"/>
</dbReference>
<sequence>MWHWSVSCRYNEDSRVHLSRACDHVLHIVGVTGTIYVCVVTVSSFIFLVRSSNGDPTSFFFRSVINLVVSNSFVLTTDRFCKCSSNSCRQGCFTMIHVTNCTNV</sequence>
<dbReference type="AntiFam" id="ANF00225">
    <property type="entry name" value="Shadow ORF (opposite tuf)"/>
</dbReference>
<protein>
    <submittedName>
        <fullName evidence="2">Uncharacterized protein</fullName>
    </submittedName>
</protein>
<organism evidence="2 3">
    <name type="scientific">Leptospira alstonii serovar Sichuan str. 79601</name>
    <dbReference type="NCBI Taxonomy" id="1218565"/>
    <lineage>
        <taxon>Bacteria</taxon>
        <taxon>Pseudomonadati</taxon>
        <taxon>Spirochaetota</taxon>
        <taxon>Spirochaetia</taxon>
        <taxon>Leptospirales</taxon>
        <taxon>Leptospiraceae</taxon>
        <taxon>Leptospira</taxon>
    </lineage>
</organism>